<feature type="chain" id="PRO_5006884619" description="Opaque-phase-specific protein OP4" evidence="1">
    <location>
        <begin position="18"/>
        <end position="218"/>
    </location>
</feature>
<keyword evidence="1" id="KW-0732">Signal</keyword>
<evidence type="ECO:0008006" key="4">
    <source>
        <dbReference type="Google" id="ProtNLM"/>
    </source>
</evidence>
<name>A0A0V1Q4G2_9ASCO</name>
<evidence type="ECO:0000256" key="1">
    <source>
        <dbReference type="SAM" id="SignalP"/>
    </source>
</evidence>
<accession>A0A0V1Q4G2</accession>
<evidence type="ECO:0000313" key="3">
    <source>
        <dbReference type="Proteomes" id="UP000054251"/>
    </source>
</evidence>
<dbReference type="AlphaFoldDB" id="A0A0V1Q4G2"/>
<feature type="signal peptide" evidence="1">
    <location>
        <begin position="1"/>
        <end position="17"/>
    </location>
</feature>
<dbReference type="GeneID" id="26837845"/>
<comment type="caution">
    <text evidence="2">The sequence shown here is derived from an EMBL/GenBank/DDBJ whole genome shotgun (WGS) entry which is preliminary data.</text>
</comment>
<proteinExistence type="predicted"/>
<gene>
    <name evidence="2" type="ORF">AC631_00836</name>
</gene>
<evidence type="ECO:0000313" key="2">
    <source>
        <dbReference type="EMBL" id="KSA03351.1"/>
    </source>
</evidence>
<dbReference type="EMBL" id="LMYN01000010">
    <property type="protein sequence ID" value="KSA03351.1"/>
    <property type="molecule type" value="Genomic_DNA"/>
</dbReference>
<reference evidence="2 3" key="1">
    <citation type="submission" date="2015-11" db="EMBL/GenBank/DDBJ databases">
        <title>The genome of Debaryomyces fabryi.</title>
        <authorList>
            <person name="Tafer H."/>
            <person name="Lopandic K."/>
        </authorList>
    </citation>
    <scope>NUCLEOTIDE SEQUENCE [LARGE SCALE GENOMIC DNA]</scope>
    <source>
        <strain evidence="2 3">CBS 789</strain>
    </source>
</reference>
<dbReference type="RefSeq" id="XP_015469453.1">
    <property type="nucleotide sequence ID" value="XM_015609666.1"/>
</dbReference>
<sequence>MKLTLITFATLITTCFAASIPQDTNHEMNLFQELGLNMSDANALELEKAAATGLTDLINKGKKAFSLVNVLKDVLGTISNINEIQESEEMGLEKRDLVEDLLVKVFVALKKSGLVNSIVKMALTDCDVRPAIIEILIELLEADVIPWEDIFVALKDSGLAVDVINELFTDPETREGLVQFTTELIPDLLASGALSGKDFCVVPSARIQLINATIPNFK</sequence>
<keyword evidence="3" id="KW-1185">Reference proteome</keyword>
<protein>
    <recommendedName>
        <fullName evidence="4">Opaque-phase-specific protein OP4</fullName>
    </recommendedName>
</protein>
<organism evidence="2 3">
    <name type="scientific">Debaryomyces fabryi</name>
    <dbReference type="NCBI Taxonomy" id="58627"/>
    <lineage>
        <taxon>Eukaryota</taxon>
        <taxon>Fungi</taxon>
        <taxon>Dikarya</taxon>
        <taxon>Ascomycota</taxon>
        <taxon>Saccharomycotina</taxon>
        <taxon>Pichiomycetes</taxon>
        <taxon>Debaryomycetaceae</taxon>
        <taxon>Debaryomyces</taxon>
    </lineage>
</organism>
<dbReference type="OrthoDB" id="4019261at2759"/>
<dbReference type="Proteomes" id="UP000054251">
    <property type="component" value="Unassembled WGS sequence"/>
</dbReference>